<sequence>MRLLAFISGALILLRRGNSHSSNGAPISAVTEPVETSIHTRVSHRMIWSESQRINAPIRGASIRRASRRRAPSIFASSGANRPIKPIIPTALTSKALITMASDNAARRASDSARPRLRATPSSSPISVIGRNNNSVSITPPRSCGHRRCTPLQSVCVSVPLLHKNMLCS</sequence>
<feature type="compositionally biased region" description="Polar residues" evidence="1">
    <location>
        <begin position="120"/>
        <end position="134"/>
    </location>
</feature>
<evidence type="ECO:0000313" key="2">
    <source>
        <dbReference type="EMBL" id="MPM85209.1"/>
    </source>
</evidence>
<evidence type="ECO:0000256" key="1">
    <source>
        <dbReference type="SAM" id="MobiDB-lite"/>
    </source>
</evidence>
<proteinExistence type="predicted"/>
<gene>
    <name evidence="2" type="ORF">SDC9_132287</name>
</gene>
<feature type="compositionally biased region" description="Basic and acidic residues" evidence="1">
    <location>
        <begin position="105"/>
        <end position="114"/>
    </location>
</feature>
<comment type="caution">
    <text evidence="2">The sequence shown here is derived from an EMBL/GenBank/DDBJ whole genome shotgun (WGS) entry which is preliminary data.</text>
</comment>
<protein>
    <submittedName>
        <fullName evidence="2">Uncharacterized protein</fullName>
    </submittedName>
</protein>
<feature type="region of interest" description="Disordered" evidence="1">
    <location>
        <begin position="105"/>
        <end position="134"/>
    </location>
</feature>
<reference evidence="2" key="1">
    <citation type="submission" date="2019-08" db="EMBL/GenBank/DDBJ databases">
        <authorList>
            <person name="Kucharzyk K."/>
            <person name="Murdoch R.W."/>
            <person name="Higgins S."/>
            <person name="Loffler F."/>
        </authorList>
    </citation>
    <scope>NUCLEOTIDE SEQUENCE</scope>
</reference>
<dbReference type="EMBL" id="VSSQ01033566">
    <property type="protein sequence ID" value="MPM85209.1"/>
    <property type="molecule type" value="Genomic_DNA"/>
</dbReference>
<name>A0A645D7K9_9ZZZZ</name>
<organism evidence="2">
    <name type="scientific">bioreactor metagenome</name>
    <dbReference type="NCBI Taxonomy" id="1076179"/>
    <lineage>
        <taxon>unclassified sequences</taxon>
        <taxon>metagenomes</taxon>
        <taxon>ecological metagenomes</taxon>
    </lineage>
</organism>
<dbReference type="AlphaFoldDB" id="A0A645D7K9"/>
<accession>A0A645D7K9</accession>